<evidence type="ECO:0000259" key="1">
    <source>
        <dbReference type="Pfam" id="PF21926"/>
    </source>
</evidence>
<dbReference type="Proteomes" id="UP000318825">
    <property type="component" value="Unassembled WGS sequence"/>
</dbReference>
<accession>A0A4Y3WFT7</accession>
<protein>
    <recommendedName>
        <fullName evidence="1">N-acyl amino acid synthase FeeM catalytic core domain-containing protein</fullName>
    </recommendedName>
</protein>
<dbReference type="Pfam" id="PF21926">
    <property type="entry name" value="FeeM"/>
    <property type="match status" value="1"/>
</dbReference>
<sequence length="255" mass="29371">MSPAPQTIVKQTIVKPVERGIELLDRVDYRLVETPTDKDIIYRLRYRAYLNEGAIESNSDRRISDRFDDMPNSWIFGVYLDGTLASSIRLSISSPQHPLTPSVDVFNDFLQPEVDRGKVMVDPTRFVAEPELAGRYPELPYLTLRLCFVACSFFDADLGLATVRPEHRTFYRRLFNHQPLSPPRLYPGLIKPICLMAVDFPASREMVFTRYPYLRSSYFERRMLFERRVGASARASVDSPFPSIVPKSLDRPLKS</sequence>
<reference evidence="2 3" key="1">
    <citation type="submission" date="2019-06" db="EMBL/GenBank/DDBJ databases">
        <title>Whole genome shotgun sequence of Nitrobacter winogradskyi NBRC 14297.</title>
        <authorList>
            <person name="Hosoyama A."/>
            <person name="Uohara A."/>
            <person name="Ohji S."/>
            <person name="Ichikawa N."/>
        </authorList>
    </citation>
    <scope>NUCLEOTIDE SEQUENCE [LARGE SCALE GENOMIC DNA]</scope>
    <source>
        <strain evidence="2 3">NBRC 14297</strain>
    </source>
</reference>
<dbReference type="EMBL" id="BJNF01000054">
    <property type="protein sequence ID" value="GEC16126.1"/>
    <property type="molecule type" value="Genomic_DNA"/>
</dbReference>
<dbReference type="RefSeq" id="WP_141383770.1">
    <property type="nucleotide sequence ID" value="NZ_BJNF01000054.1"/>
</dbReference>
<dbReference type="AlphaFoldDB" id="A0A4Y3WFT7"/>
<dbReference type="OrthoDB" id="9812697at2"/>
<comment type="caution">
    <text evidence="2">The sequence shown here is derived from an EMBL/GenBank/DDBJ whole genome shotgun (WGS) entry which is preliminary data.</text>
</comment>
<feature type="domain" description="N-acyl amino acid synthase FeeM catalytic core" evidence="1">
    <location>
        <begin position="41"/>
        <end position="199"/>
    </location>
</feature>
<dbReference type="InterPro" id="IPR016181">
    <property type="entry name" value="Acyl_CoA_acyltransferase"/>
</dbReference>
<evidence type="ECO:0000313" key="2">
    <source>
        <dbReference type="EMBL" id="GEC16126.1"/>
    </source>
</evidence>
<proteinExistence type="predicted"/>
<dbReference type="SUPFAM" id="SSF55729">
    <property type="entry name" value="Acyl-CoA N-acyltransferases (Nat)"/>
    <property type="match status" value="1"/>
</dbReference>
<name>A0A4Y3WFT7_NITWI</name>
<dbReference type="InterPro" id="IPR054597">
    <property type="entry name" value="FeeM_cat"/>
</dbReference>
<organism evidence="2 3">
    <name type="scientific">Nitrobacter winogradskyi</name>
    <name type="common">Nitrobacter agilis</name>
    <dbReference type="NCBI Taxonomy" id="913"/>
    <lineage>
        <taxon>Bacteria</taxon>
        <taxon>Pseudomonadati</taxon>
        <taxon>Pseudomonadota</taxon>
        <taxon>Alphaproteobacteria</taxon>
        <taxon>Hyphomicrobiales</taxon>
        <taxon>Nitrobacteraceae</taxon>
        <taxon>Nitrobacter</taxon>
    </lineage>
</organism>
<dbReference type="Gene3D" id="3.40.630.30">
    <property type="match status" value="1"/>
</dbReference>
<evidence type="ECO:0000313" key="3">
    <source>
        <dbReference type="Proteomes" id="UP000318825"/>
    </source>
</evidence>
<gene>
    <name evidence="2" type="ORF">NWI01_20180</name>
</gene>